<dbReference type="Gene3D" id="2.30.270.10">
    <property type="entry name" value="duf1285 protein"/>
    <property type="match status" value="1"/>
</dbReference>
<sequence>MNNDFNCFSRTKTMTKISPPQGNLGQSTAPAIDESLSQNVPLKKTGGLDSISRLLVGADGKPTKSLPPLEKWNPEYCGEMDLVIRANGEWWHEGTRMTREPLIKLFSTVLWREEEEYFLKTPVEKIKIQVVDAPLMVVDVEQVEDNGQTFVRCTTKTGDVVIADAEHRIEMREFVVDGVSEIRPYIRIRRNLDALIHRNAFYHLVNWSVLEHTDAGEAMVLRSGDEQFVLGLV</sequence>
<dbReference type="KEGG" id="mbah:HYN46_05005"/>
<reference evidence="3 4" key="1">
    <citation type="submission" date="2018-07" db="EMBL/GenBank/DDBJ databases">
        <title>Genome sequencing of Moraxellaceae gen. HYN0046.</title>
        <authorList>
            <person name="Kim M."/>
            <person name="Yi H."/>
        </authorList>
    </citation>
    <scope>NUCLEOTIDE SEQUENCE [LARGE SCALE GENOMIC DNA]</scope>
    <source>
        <strain evidence="3 4">HYN0046</strain>
    </source>
</reference>
<dbReference type="Proteomes" id="UP000253940">
    <property type="component" value="Chromosome"/>
</dbReference>
<dbReference type="InterPro" id="IPR048342">
    <property type="entry name" value="DUF1285_C"/>
</dbReference>
<dbReference type="Pfam" id="PF21028">
    <property type="entry name" value="DUF1285_C"/>
    <property type="match status" value="1"/>
</dbReference>
<keyword evidence="4" id="KW-1185">Reference proteome</keyword>
<dbReference type="EMBL" id="CP031222">
    <property type="protein sequence ID" value="AXI02254.1"/>
    <property type="molecule type" value="Genomic_DNA"/>
</dbReference>
<feature type="domain" description="DUF1285" evidence="1">
    <location>
        <begin position="67"/>
        <end position="133"/>
    </location>
</feature>
<evidence type="ECO:0000313" key="3">
    <source>
        <dbReference type="EMBL" id="AXI02254.1"/>
    </source>
</evidence>
<evidence type="ECO:0000259" key="1">
    <source>
        <dbReference type="Pfam" id="PF06938"/>
    </source>
</evidence>
<evidence type="ECO:0000313" key="4">
    <source>
        <dbReference type="Proteomes" id="UP000253940"/>
    </source>
</evidence>
<evidence type="ECO:0000259" key="2">
    <source>
        <dbReference type="Pfam" id="PF21028"/>
    </source>
</evidence>
<name>A0A345P4P5_9GAMM</name>
<protein>
    <submittedName>
        <fullName evidence="3">DUF1285 domain-containing protein</fullName>
    </submittedName>
</protein>
<gene>
    <name evidence="3" type="ORF">HYN46_05005</name>
</gene>
<dbReference type="AlphaFoldDB" id="A0A345P4P5"/>
<dbReference type="Pfam" id="PF06938">
    <property type="entry name" value="DUF1285_N"/>
    <property type="match status" value="1"/>
</dbReference>
<proteinExistence type="predicted"/>
<dbReference type="InterPro" id="IPR048341">
    <property type="entry name" value="DUF1285_N"/>
</dbReference>
<accession>A0A345P4P5</accession>
<dbReference type="OrthoDB" id="3078366at2"/>
<feature type="domain" description="DUF1285" evidence="2">
    <location>
        <begin position="134"/>
        <end position="230"/>
    </location>
</feature>
<dbReference type="Gene3D" id="3.10.540.10">
    <property type="entry name" value="duf1285 like domain"/>
    <property type="match status" value="1"/>
</dbReference>
<organism evidence="3 4">
    <name type="scientific">Aquirhabdus parva</name>
    <dbReference type="NCBI Taxonomy" id="2283318"/>
    <lineage>
        <taxon>Bacteria</taxon>
        <taxon>Pseudomonadati</taxon>
        <taxon>Pseudomonadota</taxon>
        <taxon>Gammaproteobacteria</taxon>
        <taxon>Moraxellales</taxon>
        <taxon>Moraxellaceae</taxon>
        <taxon>Aquirhabdus</taxon>
    </lineage>
</organism>
<dbReference type="InterPro" id="IPR023361">
    <property type="entry name" value="DUF1285_beta_roll_sf"/>
</dbReference>